<dbReference type="Proteomes" id="UP000068447">
    <property type="component" value="Chromosome"/>
</dbReference>
<sequence length="106" mass="11122">MSVQFDGNINSAILSGMLGVQRASDGITQHSVSLAQQQAQLRTPEEVLEGAARQQLGMANKLLPSGGDSMTSDLVGLTLNLRNAQASSKVLEVVKDTVGTLLDEKA</sequence>
<reference evidence="1 2" key="1">
    <citation type="submission" date="2015-12" db="EMBL/GenBank/DDBJ databases">
        <title>Complete genome of Lacimicrobium alkaliphilum KCTC 32984.</title>
        <authorList>
            <person name="Kim S.-G."/>
            <person name="Lee Y.-J."/>
        </authorList>
    </citation>
    <scope>NUCLEOTIDE SEQUENCE [LARGE SCALE GENOMIC DNA]</scope>
    <source>
        <strain evidence="1 2">YelD216</strain>
    </source>
</reference>
<accession>A0A0U2QQM0</accession>
<organism evidence="1 2">
    <name type="scientific">Lacimicrobium alkaliphilum</name>
    <dbReference type="NCBI Taxonomy" id="1526571"/>
    <lineage>
        <taxon>Bacteria</taxon>
        <taxon>Pseudomonadati</taxon>
        <taxon>Pseudomonadota</taxon>
        <taxon>Gammaproteobacteria</taxon>
        <taxon>Alteromonadales</taxon>
        <taxon>Alteromonadaceae</taxon>
        <taxon>Lacimicrobium</taxon>
    </lineage>
</organism>
<dbReference type="OrthoDB" id="6388153at2"/>
<dbReference type="EMBL" id="CP013650">
    <property type="protein sequence ID" value="ALT00076.1"/>
    <property type="molecule type" value="Genomic_DNA"/>
</dbReference>
<evidence type="ECO:0000313" key="2">
    <source>
        <dbReference type="Proteomes" id="UP000068447"/>
    </source>
</evidence>
<dbReference type="RefSeq" id="WP_062483485.1">
    <property type="nucleotide sequence ID" value="NZ_CP013650.1"/>
</dbReference>
<dbReference type="STRING" id="1526571.AT746_18585"/>
<keyword evidence="2" id="KW-1185">Reference proteome</keyword>
<evidence type="ECO:0000313" key="1">
    <source>
        <dbReference type="EMBL" id="ALT00076.1"/>
    </source>
</evidence>
<name>A0A0U2QQM0_9ALTE</name>
<gene>
    <name evidence="1" type="ORF">AT746_18585</name>
</gene>
<proteinExistence type="predicted"/>
<dbReference type="KEGG" id="lal:AT746_18585"/>
<dbReference type="AlphaFoldDB" id="A0A0U2QQM0"/>
<protein>
    <submittedName>
        <fullName evidence="1">Uncharacterized protein</fullName>
    </submittedName>
</protein>